<dbReference type="RefSeq" id="WP_046004532.1">
    <property type="nucleotide sequence ID" value="NZ_JXYA01000016.1"/>
</dbReference>
<dbReference type="OrthoDB" id="6291705at2"/>
<dbReference type="PATRIC" id="fig|43658.5.peg.1803"/>
<proteinExistence type="predicted"/>
<dbReference type="InterPro" id="IPR027417">
    <property type="entry name" value="P-loop_NTPase"/>
</dbReference>
<reference evidence="1 2" key="1">
    <citation type="journal article" date="2015" name="BMC Genomics">
        <title>Genome mining reveals unlocked bioactive potential of marine Gram-negative bacteria.</title>
        <authorList>
            <person name="Machado H."/>
            <person name="Sonnenschein E.C."/>
            <person name="Melchiorsen J."/>
            <person name="Gram L."/>
        </authorList>
    </citation>
    <scope>NUCLEOTIDE SEQUENCE [LARGE SCALE GENOMIC DNA]</scope>
    <source>
        <strain evidence="1 2">S2471</strain>
    </source>
</reference>
<name>A0A0F4QSN0_9GAMM</name>
<comment type="caution">
    <text evidence="1">The sequence shown here is derived from an EMBL/GenBank/DDBJ whole genome shotgun (WGS) entry which is preliminary data.</text>
</comment>
<dbReference type="EMBL" id="JXYA01000016">
    <property type="protein sequence ID" value="KJZ10255.1"/>
    <property type="molecule type" value="Genomic_DNA"/>
</dbReference>
<dbReference type="SUPFAM" id="SSF52540">
    <property type="entry name" value="P-loop containing nucleoside triphosphate hydrolases"/>
    <property type="match status" value="1"/>
</dbReference>
<dbReference type="Gene3D" id="3.40.50.300">
    <property type="entry name" value="P-loop containing nucleotide triphosphate hydrolases"/>
    <property type="match status" value="1"/>
</dbReference>
<organism evidence="1 2">
    <name type="scientific">Pseudoalteromonas rubra</name>
    <dbReference type="NCBI Taxonomy" id="43658"/>
    <lineage>
        <taxon>Bacteria</taxon>
        <taxon>Pseudomonadati</taxon>
        <taxon>Pseudomonadota</taxon>
        <taxon>Gammaproteobacteria</taxon>
        <taxon>Alteromonadales</taxon>
        <taxon>Pseudoalteromonadaceae</taxon>
        <taxon>Pseudoalteromonas</taxon>
    </lineage>
</organism>
<sequence length="183" mass="20357">MRKTVVVAISGASGSGKTSLVNMLAARFGCPSVMFDDYVDAQSYPQNLRQWHADGADVSKIKTPAMKEALEKCIAARPVYLFVEEPFGKARASIASLIDYVVLLDLPLAQCLSRVINRHFVLRQSDAPNALQDYLIKYQDHLKEIYADTVSMARCKCDLSITQDLPVEVCADKVVDWLQSLQE</sequence>
<dbReference type="AlphaFoldDB" id="A0A0F4QSN0"/>
<dbReference type="Proteomes" id="UP000033452">
    <property type="component" value="Unassembled WGS sequence"/>
</dbReference>
<accession>A0A0F4QSN0</accession>
<gene>
    <name evidence="1" type="ORF">TW77_08550</name>
</gene>
<evidence type="ECO:0000313" key="1">
    <source>
        <dbReference type="EMBL" id="KJZ10255.1"/>
    </source>
</evidence>
<evidence type="ECO:0008006" key="3">
    <source>
        <dbReference type="Google" id="ProtNLM"/>
    </source>
</evidence>
<keyword evidence="2" id="KW-1185">Reference proteome</keyword>
<evidence type="ECO:0000313" key="2">
    <source>
        <dbReference type="Proteomes" id="UP000033452"/>
    </source>
</evidence>
<protein>
    <recommendedName>
        <fullName evidence="3">Uridine kinase</fullName>
    </recommendedName>
</protein>